<dbReference type="EMBL" id="JAODUO010000508">
    <property type="protein sequence ID" value="KAK2179162.1"/>
    <property type="molecule type" value="Genomic_DNA"/>
</dbReference>
<proteinExistence type="inferred from homology"/>
<dbReference type="InterPro" id="IPR029417">
    <property type="entry name" value="FAM227"/>
</dbReference>
<feature type="compositionally biased region" description="Polar residues" evidence="2">
    <location>
        <begin position="556"/>
        <end position="573"/>
    </location>
</feature>
<comment type="caution">
    <text evidence="3">The sequence shown here is derived from an EMBL/GenBank/DDBJ whole genome shotgun (WGS) entry which is preliminary data.</text>
</comment>
<feature type="compositionally biased region" description="Basic and acidic residues" evidence="2">
    <location>
        <begin position="157"/>
        <end position="166"/>
    </location>
</feature>
<sequence length="587" mass="67131">MKTGRSKSGRNLDAIMEKLDPSRPPRKPKEDKPLLRPSCYEDFLKIAKLENWPKPVRAEKPTDMKKKRLMIGSTNDIADSLRNATPIHGKLLKDLEEKLQGFEKLLFDVADLILESPAKLEKSERESLPRSINRAFMTDLTDHDSTKGHSSNKIQRKRESLTEQRSKSVEHCPFPGFVDGELIGLPGQLEAPQIMHRVTKAQDFTAGFKKFWKKVFQSEASITMMHDTFWWIYIQRFGGSKYASDRNKLFDRISDSFVALFMSINMEIKDKIFELCSLPSTKPFPESDKQFQDDFKEYVVNTIATWVGGFSPAPGSWKKWNLCRLEPKVHTKTSEEGPTHASKVQPTKSDGVFSLDIEDTTRTIANLGQPEQRLAKTADTMLRETSKATGTSASLPIEGVAAPPLPMSRLAQCGTPRKMPSESHIVGPGPEYRQRPFHIHGRSPLVDHYIEMLHLKQERRIDRTVTRTEAATQPNPDDQTYKQLIRTTLARQQLLSTEYQRVCDNTTDEISRIRRDTQKSNRRMEALKRQIMHTKGQDEFKVISEKIHSEKEQGHRTSTPRSTTFNSRVSKLESTTEEVDEDSYPAE</sequence>
<dbReference type="PANTHER" id="PTHR33560">
    <property type="entry name" value="PROTEIN FAM227B"/>
    <property type="match status" value="1"/>
</dbReference>
<comment type="similarity">
    <text evidence="1">Belongs to the FAM227 family.</text>
</comment>
<evidence type="ECO:0000313" key="3">
    <source>
        <dbReference type="EMBL" id="KAK2179162.1"/>
    </source>
</evidence>
<dbReference type="Proteomes" id="UP001209878">
    <property type="component" value="Unassembled WGS sequence"/>
</dbReference>
<protein>
    <recommendedName>
        <fullName evidence="5">Protein FAM227B</fullName>
    </recommendedName>
</protein>
<feature type="compositionally biased region" description="Acidic residues" evidence="2">
    <location>
        <begin position="575"/>
        <end position="587"/>
    </location>
</feature>
<feature type="compositionally biased region" description="Basic and acidic residues" evidence="2">
    <location>
        <begin position="15"/>
        <end position="34"/>
    </location>
</feature>
<name>A0AAD9KXJ8_RIDPI</name>
<gene>
    <name evidence="3" type="ORF">NP493_505g00044</name>
</gene>
<dbReference type="PANTHER" id="PTHR33560:SF2">
    <property type="entry name" value="PROTEIN FAM227B"/>
    <property type="match status" value="1"/>
</dbReference>
<evidence type="ECO:0008006" key="5">
    <source>
        <dbReference type="Google" id="ProtNLM"/>
    </source>
</evidence>
<feature type="region of interest" description="Disordered" evidence="2">
    <location>
        <begin position="139"/>
        <end position="166"/>
    </location>
</feature>
<evidence type="ECO:0000313" key="4">
    <source>
        <dbReference type="Proteomes" id="UP001209878"/>
    </source>
</evidence>
<reference evidence="3" key="1">
    <citation type="journal article" date="2023" name="Mol. Biol. Evol.">
        <title>Third-Generation Sequencing Reveals the Adaptive Role of the Epigenome in Three Deep-Sea Polychaetes.</title>
        <authorList>
            <person name="Perez M."/>
            <person name="Aroh O."/>
            <person name="Sun Y."/>
            <person name="Lan Y."/>
            <person name="Juniper S.K."/>
            <person name="Young C.R."/>
            <person name="Angers B."/>
            <person name="Qian P.Y."/>
        </authorList>
    </citation>
    <scope>NUCLEOTIDE SEQUENCE</scope>
    <source>
        <strain evidence="3">R07B-5</strain>
    </source>
</reference>
<keyword evidence="4" id="KW-1185">Reference proteome</keyword>
<evidence type="ECO:0000256" key="2">
    <source>
        <dbReference type="SAM" id="MobiDB-lite"/>
    </source>
</evidence>
<feature type="region of interest" description="Disordered" evidence="2">
    <location>
        <begin position="1"/>
        <end position="35"/>
    </location>
</feature>
<accession>A0AAD9KXJ8</accession>
<feature type="region of interest" description="Disordered" evidence="2">
    <location>
        <begin position="547"/>
        <end position="587"/>
    </location>
</feature>
<organism evidence="3 4">
    <name type="scientific">Ridgeia piscesae</name>
    <name type="common">Tubeworm</name>
    <dbReference type="NCBI Taxonomy" id="27915"/>
    <lineage>
        <taxon>Eukaryota</taxon>
        <taxon>Metazoa</taxon>
        <taxon>Spiralia</taxon>
        <taxon>Lophotrochozoa</taxon>
        <taxon>Annelida</taxon>
        <taxon>Polychaeta</taxon>
        <taxon>Sedentaria</taxon>
        <taxon>Canalipalpata</taxon>
        <taxon>Sabellida</taxon>
        <taxon>Siboglinidae</taxon>
        <taxon>Ridgeia</taxon>
    </lineage>
</organism>
<dbReference type="Pfam" id="PF14922">
    <property type="entry name" value="FWWh"/>
    <property type="match status" value="1"/>
</dbReference>
<evidence type="ECO:0000256" key="1">
    <source>
        <dbReference type="ARBA" id="ARBA00008666"/>
    </source>
</evidence>
<dbReference type="AlphaFoldDB" id="A0AAD9KXJ8"/>